<dbReference type="UniPathway" id="UPA00251">
    <property type="reaction ID" value="UER00319"/>
</dbReference>
<dbReference type="Pfam" id="PF03900">
    <property type="entry name" value="Porphobil_deamC"/>
    <property type="match status" value="1"/>
</dbReference>
<evidence type="ECO:0000256" key="6">
    <source>
        <dbReference type="ARBA" id="ARBA00022679"/>
    </source>
</evidence>
<feature type="domain" description="Porphobilinogen deaminase N-terminal" evidence="11">
    <location>
        <begin position="66"/>
        <end position="280"/>
    </location>
</feature>
<dbReference type="InterPro" id="IPR022418">
    <property type="entry name" value="Porphobilinogen_deaminase_C"/>
</dbReference>
<evidence type="ECO:0000259" key="11">
    <source>
        <dbReference type="Pfam" id="PF01379"/>
    </source>
</evidence>
<dbReference type="Pfam" id="PF01379">
    <property type="entry name" value="Porphobil_deam"/>
    <property type="match status" value="1"/>
</dbReference>
<comment type="caution">
    <text evidence="13">The sequence shown here is derived from an EMBL/GenBank/DDBJ whole genome shotgun (WGS) entry which is preliminary data.</text>
</comment>
<evidence type="ECO:0000256" key="8">
    <source>
        <dbReference type="ARBA" id="ARBA00023244"/>
    </source>
</evidence>
<evidence type="ECO:0000259" key="12">
    <source>
        <dbReference type="Pfam" id="PF03900"/>
    </source>
</evidence>
<dbReference type="InterPro" id="IPR022417">
    <property type="entry name" value="Porphobilin_deaminase_N"/>
</dbReference>
<dbReference type="AlphaFoldDB" id="A0A0G2G4G7"/>
<gene>
    <name evidence="13" type="ORF">UCRPC4_g04849</name>
</gene>
<keyword evidence="8" id="KW-0627">Porphyrin biosynthesis</keyword>
<evidence type="ECO:0000256" key="5">
    <source>
        <dbReference type="ARBA" id="ARBA00016519"/>
    </source>
</evidence>
<dbReference type="PANTHER" id="PTHR11557:SF0">
    <property type="entry name" value="PORPHOBILINOGEN DEAMINASE"/>
    <property type="match status" value="1"/>
</dbReference>
<dbReference type="EMBL" id="LCWF01000118">
    <property type="protein sequence ID" value="KKY18698.1"/>
    <property type="molecule type" value="Genomic_DNA"/>
</dbReference>
<dbReference type="InterPro" id="IPR036803">
    <property type="entry name" value="Porphobilinogen_deaminase_C_sf"/>
</dbReference>
<comment type="pathway">
    <text evidence="2">Porphyrin-containing compound metabolism; protoporphyrin-IX biosynthesis; coproporphyrinogen-III from 5-aminolevulinate: step 2/4.</text>
</comment>
<evidence type="ECO:0000256" key="4">
    <source>
        <dbReference type="ARBA" id="ARBA00012655"/>
    </source>
</evidence>
<comment type="cofactor">
    <cofactor evidence="1">
        <name>dipyrromethane</name>
        <dbReference type="ChEBI" id="CHEBI:60342"/>
    </cofactor>
</comment>
<reference evidence="13 14" key="1">
    <citation type="submission" date="2015-05" db="EMBL/GenBank/DDBJ databases">
        <title>Distinctive expansion of gene families associated with plant cell wall degradation and secondary metabolism in the genomes of grapevine trunk pathogens.</title>
        <authorList>
            <person name="Lawrence D.P."/>
            <person name="Travadon R."/>
            <person name="Rolshausen P.E."/>
            <person name="Baumgartner K."/>
        </authorList>
    </citation>
    <scope>NUCLEOTIDE SEQUENCE [LARGE SCALE GENOMIC DNA]</scope>
    <source>
        <strain evidence="13">UCRPC4</strain>
    </source>
</reference>
<dbReference type="InterPro" id="IPR022419">
    <property type="entry name" value="Porphobilin_deaminase_cofac_BS"/>
</dbReference>
<dbReference type="FunFam" id="3.40.190.10:FF:000005">
    <property type="entry name" value="Porphobilinogen deaminase"/>
    <property type="match status" value="1"/>
</dbReference>
<dbReference type="Proteomes" id="UP000053317">
    <property type="component" value="Unassembled WGS sequence"/>
</dbReference>
<dbReference type="NCBIfam" id="TIGR00212">
    <property type="entry name" value="hemC"/>
    <property type="match status" value="1"/>
</dbReference>
<organism evidence="13 14">
    <name type="scientific">Phaeomoniella chlamydospora</name>
    <name type="common">Phaeoacremonium chlamydosporum</name>
    <dbReference type="NCBI Taxonomy" id="158046"/>
    <lineage>
        <taxon>Eukaryota</taxon>
        <taxon>Fungi</taxon>
        <taxon>Dikarya</taxon>
        <taxon>Ascomycota</taxon>
        <taxon>Pezizomycotina</taxon>
        <taxon>Eurotiomycetes</taxon>
        <taxon>Chaetothyriomycetidae</taxon>
        <taxon>Phaeomoniellales</taxon>
        <taxon>Phaeomoniellaceae</taxon>
        <taxon>Phaeomoniella</taxon>
    </lineage>
</organism>
<evidence type="ECO:0000256" key="7">
    <source>
        <dbReference type="ARBA" id="ARBA00023133"/>
    </source>
</evidence>
<reference evidence="13 14" key="2">
    <citation type="submission" date="2015-05" db="EMBL/GenBank/DDBJ databases">
        <authorList>
            <person name="Morales-Cruz A."/>
            <person name="Amrine K.C."/>
            <person name="Cantu D."/>
        </authorList>
    </citation>
    <scope>NUCLEOTIDE SEQUENCE [LARGE SCALE GENOMIC DNA]</scope>
    <source>
        <strain evidence="13">UCRPC4</strain>
    </source>
</reference>
<comment type="similarity">
    <text evidence="3">Belongs to the HMBS family.</text>
</comment>
<dbReference type="InterPro" id="IPR000860">
    <property type="entry name" value="HemC"/>
</dbReference>
<keyword evidence="14" id="KW-1185">Reference proteome</keyword>
<keyword evidence="7" id="KW-0350">Heme biosynthesis</keyword>
<dbReference type="Gene3D" id="3.30.160.40">
    <property type="entry name" value="Porphobilinogen deaminase, C-terminal domain"/>
    <property type="match status" value="1"/>
</dbReference>
<evidence type="ECO:0000313" key="13">
    <source>
        <dbReference type="EMBL" id="KKY18698.1"/>
    </source>
</evidence>
<accession>A0A0G2G4G7</accession>
<evidence type="ECO:0000256" key="9">
    <source>
        <dbReference type="ARBA" id="ARBA00030685"/>
    </source>
</evidence>
<dbReference type="SUPFAM" id="SSF53850">
    <property type="entry name" value="Periplasmic binding protein-like II"/>
    <property type="match status" value="1"/>
</dbReference>
<dbReference type="FunFam" id="3.30.160.40:FF:000002">
    <property type="entry name" value="Porphobilinogen deaminase"/>
    <property type="match status" value="1"/>
</dbReference>
<proteinExistence type="inferred from homology"/>
<dbReference type="SUPFAM" id="SSF54782">
    <property type="entry name" value="Porphobilinogen deaminase (hydroxymethylbilane synthase), C-terminal domain"/>
    <property type="match status" value="1"/>
</dbReference>
<dbReference type="OrthoDB" id="564646at2759"/>
<dbReference type="GO" id="GO:0006782">
    <property type="term" value="P:protoporphyrinogen IX biosynthetic process"/>
    <property type="evidence" value="ECO:0007669"/>
    <property type="project" value="UniProtKB-UniPathway"/>
</dbReference>
<evidence type="ECO:0000256" key="2">
    <source>
        <dbReference type="ARBA" id="ARBA00004735"/>
    </source>
</evidence>
<sequence length="393" mass="43239">MAPYYCTAYIELKIKEIASNAAMTRLDPLIEEVETDAKKLFDKLETMRRIAAIAELSVADLLQEFNVGTRKSKLALVQTDLIVSALSTAWPDKRFNICAHNTAAGDIDKVTPFKDMPVKNLWTHELERMLVEEELDVLVHSLKDVPTQLPEGCILGGIPQREDPRDAFVLKAGRPRCTIDELPEGSVIGTSSIRRSAQIALKHPKLKIVDMRGNVPTRLSKLDAEGSQFDALILASAGLIRLGLEHRITQYLDSKNGGMLYAVGQGAIGTELRESDTAMKGIMERVNHEPSALACLAERSLLRTLEGGCSAPLGVETEWIGQSGHKRLQLRALVVSVNGKESAAIEKDEVIDNVEAAEEFGVKVAEELRERGAGKILEDIERAKPFKEPTLEI</sequence>
<dbReference type="Gene3D" id="3.40.190.10">
    <property type="entry name" value="Periplasmic binding protein-like II"/>
    <property type="match status" value="2"/>
</dbReference>
<dbReference type="GO" id="GO:0005737">
    <property type="term" value="C:cytoplasm"/>
    <property type="evidence" value="ECO:0007669"/>
    <property type="project" value="TreeGrafter"/>
</dbReference>
<feature type="domain" description="Porphobilinogen deaminase C-terminal" evidence="12">
    <location>
        <begin position="293"/>
        <end position="369"/>
    </location>
</feature>
<keyword evidence="6" id="KW-0808">Transferase</keyword>
<dbReference type="EC" id="2.5.1.61" evidence="4"/>
<protein>
    <recommendedName>
        <fullName evidence="5">Porphobilinogen deaminase</fullName>
        <ecNumber evidence="4">2.5.1.61</ecNumber>
    </recommendedName>
    <alternativeName>
        <fullName evidence="10">Hydroxymethylbilane synthase</fullName>
    </alternativeName>
    <alternativeName>
        <fullName evidence="9">Pre-uroporphyrinogen synthase</fullName>
    </alternativeName>
</protein>
<dbReference type="PANTHER" id="PTHR11557">
    <property type="entry name" value="PORPHOBILINOGEN DEAMINASE"/>
    <property type="match status" value="1"/>
</dbReference>
<evidence type="ECO:0000256" key="3">
    <source>
        <dbReference type="ARBA" id="ARBA00005638"/>
    </source>
</evidence>
<dbReference type="GO" id="GO:0004418">
    <property type="term" value="F:hydroxymethylbilane synthase activity"/>
    <property type="evidence" value="ECO:0007669"/>
    <property type="project" value="UniProtKB-EC"/>
</dbReference>
<evidence type="ECO:0000256" key="10">
    <source>
        <dbReference type="ARBA" id="ARBA00033064"/>
    </source>
</evidence>
<name>A0A0G2G4G7_PHACM</name>
<dbReference type="PRINTS" id="PR00151">
    <property type="entry name" value="PORPHBDMNASE"/>
</dbReference>
<evidence type="ECO:0000313" key="14">
    <source>
        <dbReference type="Proteomes" id="UP000053317"/>
    </source>
</evidence>
<dbReference type="PROSITE" id="PS00533">
    <property type="entry name" value="PORPHOBILINOGEN_DEAM"/>
    <property type="match status" value="1"/>
</dbReference>
<evidence type="ECO:0000256" key="1">
    <source>
        <dbReference type="ARBA" id="ARBA00001916"/>
    </source>
</evidence>